<evidence type="ECO:0000313" key="4">
    <source>
        <dbReference type="Proteomes" id="UP000248259"/>
    </source>
</evidence>
<dbReference type="Pfam" id="PF01557">
    <property type="entry name" value="FAA_hydrolase"/>
    <property type="match status" value="1"/>
</dbReference>
<accession>A0A323UT38</accession>
<gene>
    <name evidence="3" type="ORF">DNK49_17800</name>
</gene>
<dbReference type="Gene3D" id="3.90.850.10">
    <property type="entry name" value="Fumarylacetoacetase-like, C-terminal domain"/>
    <property type="match status" value="1"/>
</dbReference>
<comment type="caution">
    <text evidence="3">The sequence shown here is derived from an EMBL/GenBank/DDBJ whole genome shotgun (WGS) entry which is preliminary data.</text>
</comment>
<dbReference type="Proteomes" id="UP000248259">
    <property type="component" value="Unassembled WGS sequence"/>
</dbReference>
<dbReference type="SUPFAM" id="SSF56529">
    <property type="entry name" value="FAH"/>
    <property type="match status" value="1"/>
</dbReference>
<evidence type="ECO:0000313" key="3">
    <source>
        <dbReference type="EMBL" id="PZA15203.1"/>
    </source>
</evidence>
<dbReference type="OrthoDB" id="9805307at2"/>
<evidence type="ECO:0000259" key="2">
    <source>
        <dbReference type="Pfam" id="PF01557"/>
    </source>
</evidence>
<dbReference type="RefSeq" id="WP_110527618.1">
    <property type="nucleotide sequence ID" value="NZ_QKOE01000016.1"/>
</dbReference>
<organism evidence="3 4">
    <name type="scientific">Parazoarcus communis SWub3 = DSM 12120</name>
    <dbReference type="NCBI Taxonomy" id="1121029"/>
    <lineage>
        <taxon>Bacteria</taxon>
        <taxon>Pseudomonadati</taxon>
        <taxon>Pseudomonadota</taxon>
        <taxon>Betaproteobacteria</taxon>
        <taxon>Rhodocyclales</taxon>
        <taxon>Zoogloeaceae</taxon>
        <taxon>Parazoarcus</taxon>
    </lineage>
</organism>
<evidence type="ECO:0000256" key="1">
    <source>
        <dbReference type="ARBA" id="ARBA00022723"/>
    </source>
</evidence>
<dbReference type="EMBL" id="QKOE01000016">
    <property type="protein sequence ID" value="PZA15203.1"/>
    <property type="molecule type" value="Genomic_DNA"/>
</dbReference>
<feature type="domain" description="Fumarylacetoacetase-like C-terminal" evidence="2">
    <location>
        <begin position="17"/>
        <end position="219"/>
    </location>
</feature>
<keyword evidence="4" id="KW-1185">Reference proteome</keyword>
<dbReference type="InterPro" id="IPR036663">
    <property type="entry name" value="Fumarylacetoacetase_C_sf"/>
</dbReference>
<protein>
    <recommendedName>
        <fullName evidence="2">Fumarylacetoacetase-like C-terminal domain-containing protein</fullName>
    </recommendedName>
</protein>
<dbReference type="GO" id="GO:0003824">
    <property type="term" value="F:catalytic activity"/>
    <property type="evidence" value="ECO:0007669"/>
    <property type="project" value="InterPro"/>
</dbReference>
<dbReference type="InterPro" id="IPR011234">
    <property type="entry name" value="Fumarylacetoacetase-like_C"/>
</dbReference>
<proteinExistence type="predicted"/>
<dbReference type="PANTHER" id="PTHR11820:SF114">
    <property type="entry name" value="4-HYDROXYPHENYLACETATE CATABOLISM PROTEIN"/>
    <property type="match status" value="1"/>
</dbReference>
<keyword evidence="1" id="KW-0479">Metal-binding</keyword>
<dbReference type="PANTHER" id="PTHR11820">
    <property type="entry name" value="ACYLPYRUVASE"/>
    <property type="match status" value="1"/>
</dbReference>
<dbReference type="GO" id="GO:0046872">
    <property type="term" value="F:metal ion binding"/>
    <property type="evidence" value="ECO:0007669"/>
    <property type="project" value="UniProtKB-KW"/>
</dbReference>
<name>A0A323UT38_9RHOO</name>
<dbReference type="AlphaFoldDB" id="A0A323UT38"/>
<sequence>MTITPFCISSPPPVSGTIYGVVLNDHHSIARFGTAVDDAPYKGAPKAPAMYLKPANTVVGNGAAITLPADESAVEIGATVGIVIGAPAARLSTDTAMDVVAGYALVADLSLPHSSYYRPAIREKCFDGACPVAEVRPASEIGTLSTIVLTTFIGGQPVAERSLADLVRDVPQLLTDVTEFMTLSVGDMLLVGVEYLAPQAAAGNQVRITAGPLGSLEFSIHTRTEALTS</sequence>
<reference evidence="3 4" key="1">
    <citation type="submission" date="2018-06" db="EMBL/GenBank/DDBJ databases">
        <title>Azoarcus communis strain SWub3 genome.</title>
        <authorList>
            <person name="Zorraquino Salvo V."/>
            <person name="Toubiana D."/>
            <person name="Blumwald E."/>
        </authorList>
    </citation>
    <scope>NUCLEOTIDE SEQUENCE [LARGE SCALE GENOMIC DNA]</scope>
    <source>
        <strain evidence="3 4">SWub3</strain>
    </source>
</reference>